<dbReference type="EnsemblPlants" id="AES75236">
    <property type="protein sequence ID" value="AES75236"/>
    <property type="gene ID" value="MTR_6g032940"/>
</dbReference>
<evidence type="ECO:0000313" key="2">
    <source>
        <dbReference type="EnsemblPlants" id="AES75236"/>
    </source>
</evidence>
<accession>G7KQ63</accession>
<dbReference type="EMBL" id="CM001222">
    <property type="protein sequence ID" value="AES75236.1"/>
    <property type="molecule type" value="Genomic_DNA"/>
</dbReference>
<keyword evidence="3" id="KW-1185">Reference proteome</keyword>
<gene>
    <name evidence="1" type="ordered locus">MTR_6g032940</name>
</gene>
<name>G7KQ63_MEDTR</name>
<sequence>MVINPQETLFLQIFPRTCTPGKTFVGNCSLRISETAGIFPTEISSGKVNNIRRKCLVRPSEWERFLCP</sequence>
<reference evidence="1 3" key="2">
    <citation type="journal article" date="2014" name="BMC Genomics">
        <title>An improved genome release (version Mt4.0) for the model legume Medicago truncatula.</title>
        <authorList>
            <person name="Tang H."/>
            <person name="Krishnakumar V."/>
            <person name="Bidwell S."/>
            <person name="Rosen B."/>
            <person name="Chan A."/>
            <person name="Zhou S."/>
            <person name="Gentzbittel L."/>
            <person name="Childs K.L."/>
            <person name="Yandell M."/>
            <person name="Gundlach H."/>
            <person name="Mayer K.F."/>
            <person name="Schwartz D.C."/>
            <person name="Town C.D."/>
        </authorList>
    </citation>
    <scope>GENOME REANNOTATION</scope>
    <source>
        <strain evidence="2 3">cv. Jemalong A17</strain>
    </source>
</reference>
<protein>
    <submittedName>
        <fullName evidence="1 2">Uncharacterized protein</fullName>
    </submittedName>
</protein>
<reference evidence="1 3" key="1">
    <citation type="journal article" date="2011" name="Nature">
        <title>The Medicago genome provides insight into the evolution of rhizobial symbioses.</title>
        <authorList>
            <person name="Young N.D."/>
            <person name="Debelle F."/>
            <person name="Oldroyd G.E."/>
            <person name="Geurts R."/>
            <person name="Cannon S.B."/>
            <person name="Udvardi M.K."/>
            <person name="Benedito V.A."/>
            <person name="Mayer K.F."/>
            <person name="Gouzy J."/>
            <person name="Schoof H."/>
            <person name="Van de Peer Y."/>
            <person name="Proost S."/>
            <person name="Cook D.R."/>
            <person name="Meyers B.C."/>
            <person name="Spannagl M."/>
            <person name="Cheung F."/>
            <person name="De Mita S."/>
            <person name="Krishnakumar V."/>
            <person name="Gundlach H."/>
            <person name="Zhou S."/>
            <person name="Mudge J."/>
            <person name="Bharti A.K."/>
            <person name="Murray J.D."/>
            <person name="Naoumkina M.A."/>
            <person name="Rosen B."/>
            <person name="Silverstein K.A."/>
            <person name="Tang H."/>
            <person name="Rombauts S."/>
            <person name="Zhao P.X."/>
            <person name="Zhou P."/>
            <person name="Barbe V."/>
            <person name="Bardou P."/>
            <person name="Bechner M."/>
            <person name="Bellec A."/>
            <person name="Berger A."/>
            <person name="Berges H."/>
            <person name="Bidwell S."/>
            <person name="Bisseling T."/>
            <person name="Choisne N."/>
            <person name="Couloux A."/>
            <person name="Denny R."/>
            <person name="Deshpande S."/>
            <person name="Dai X."/>
            <person name="Doyle J.J."/>
            <person name="Dudez A.M."/>
            <person name="Farmer A.D."/>
            <person name="Fouteau S."/>
            <person name="Franken C."/>
            <person name="Gibelin C."/>
            <person name="Gish J."/>
            <person name="Goldstein S."/>
            <person name="Gonzalez A.J."/>
            <person name="Green P.J."/>
            <person name="Hallab A."/>
            <person name="Hartog M."/>
            <person name="Hua A."/>
            <person name="Humphray S.J."/>
            <person name="Jeong D.H."/>
            <person name="Jing Y."/>
            <person name="Jocker A."/>
            <person name="Kenton S.M."/>
            <person name="Kim D.J."/>
            <person name="Klee K."/>
            <person name="Lai H."/>
            <person name="Lang C."/>
            <person name="Lin S."/>
            <person name="Macmil S.L."/>
            <person name="Magdelenat G."/>
            <person name="Matthews L."/>
            <person name="McCorrison J."/>
            <person name="Monaghan E.L."/>
            <person name="Mun J.H."/>
            <person name="Najar F.Z."/>
            <person name="Nicholson C."/>
            <person name="Noirot C."/>
            <person name="O'Bleness M."/>
            <person name="Paule C.R."/>
            <person name="Poulain J."/>
            <person name="Prion F."/>
            <person name="Qin B."/>
            <person name="Qu C."/>
            <person name="Retzel E.F."/>
            <person name="Riddle C."/>
            <person name="Sallet E."/>
            <person name="Samain S."/>
            <person name="Samson N."/>
            <person name="Sanders I."/>
            <person name="Saurat O."/>
            <person name="Scarpelli C."/>
            <person name="Schiex T."/>
            <person name="Segurens B."/>
            <person name="Severin A.J."/>
            <person name="Sherrier D.J."/>
            <person name="Shi R."/>
            <person name="Sims S."/>
            <person name="Singer S.R."/>
            <person name="Sinharoy S."/>
            <person name="Sterck L."/>
            <person name="Viollet A."/>
            <person name="Wang B.B."/>
            <person name="Wang K."/>
            <person name="Wang M."/>
            <person name="Wang X."/>
            <person name="Warfsmann J."/>
            <person name="Weissenbach J."/>
            <person name="White D.D."/>
            <person name="White J.D."/>
            <person name="Wiley G.B."/>
            <person name="Wincker P."/>
            <person name="Xing Y."/>
            <person name="Yang L."/>
            <person name="Yao Z."/>
            <person name="Ying F."/>
            <person name="Zhai J."/>
            <person name="Zhou L."/>
            <person name="Zuber A."/>
            <person name="Denarie J."/>
            <person name="Dixon R.A."/>
            <person name="May G.D."/>
            <person name="Schwartz D.C."/>
            <person name="Rogers J."/>
            <person name="Quetier F."/>
            <person name="Town C.D."/>
            <person name="Roe B.A."/>
        </authorList>
    </citation>
    <scope>NUCLEOTIDE SEQUENCE [LARGE SCALE GENOMIC DNA]</scope>
    <source>
        <strain evidence="1">A17</strain>
        <strain evidence="2 3">cv. Jemalong A17</strain>
    </source>
</reference>
<organism evidence="1 3">
    <name type="scientific">Medicago truncatula</name>
    <name type="common">Barrel medic</name>
    <name type="synonym">Medicago tribuloides</name>
    <dbReference type="NCBI Taxonomy" id="3880"/>
    <lineage>
        <taxon>Eukaryota</taxon>
        <taxon>Viridiplantae</taxon>
        <taxon>Streptophyta</taxon>
        <taxon>Embryophyta</taxon>
        <taxon>Tracheophyta</taxon>
        <taxon>Spermatophyta</taxon>
        <taxon>Magnoliopsida</taxon>
        <taxon>eudicotyledons</taxon>
        <taxon>Gunneridae</taxon>
        <taxon>Pentapetalae</taxon>
        <taxon>rosids</taxon>
        <taxon>fabids</taxon>
        <taxon>Fabales</taxon>
        <taxon>Fabaceae</taxon>
        <taxon>Papilionoideae</taxon>
        <taxon>50 kb inversion clade</taxon>
        <taxon>NPAAA clade</taxon>
        <taxon>Hologalegina</taxon>
        <taxon>IRL clade</taxon>
        <taxon>Trifolieae</taxon>
        <taxon>Medicago</taxon>
    </lineage>
</organism>
<proteinExistence type="predicted"/>
<evidence type="ECO:0000313" key="3">
    <source>
        <dbReference type="Proteomes" id="UP000002051"/>
    </source>
</evidence>
<dbReference type="Proteomes" id="UP000002051">
    <property type="component" value="Chromosome 6"/>
</dbReference>
<evidence type="ECO:0000313" key="1">
    <source>
        <dbReference type="EMBL" id="AES75236.1"/>
    </source>
</evidence>
<dbReference type="PaxDb" id="3880-AES75236"/>
<dbReference type="AlphaFoldDB" id="G7KQ63"/>
<reference evidence="2" key="3">
    <citation type="submission" date="2015-04" db="UniProtKB">
        <authorList>
            <consortium name="EnsemblPlants"/>
        </authorList>
    </citation>
    <scope>IDENTIFICATION</scope>
    <source>
        <strain evidence="2">cv. Jemalong A17</strain>
    </source>
</reference>
<dbReference type="HOGENOM" id="CLU_2797818_0_0_1"/>